<dbReference type="OMA" id="MMKDASH"/>
<comment type="caution">
    <text evidence="1">The sequence shown here is derived from an EMBL/GenBank/DDBJ whole genome shotgun (WGS) entry which is preliminary data.</text>
</comment>
<keyword evidence="2" id="KW-1185">Reference proteome</keyword>
<dbReference type="RefSeq" id="XP_028544487.1">
    <property type="nucleotide sequence ID" value="XM_028688686.1"/>
</dbReference>
<organism evidence="1 2">
    <name type="scientific">Plasmodium gonderi</name>
    <dbReference type="NCBI Taxonomy" id="77519"/>
    <lineage>
        <taxon>Eukaryota</taxon>
        <taxon>Sar</taxon>
        <taxon>Alveolata</taxon>
        <taxon>Apicomplexa</taxon>
        <taxon>Aconoidasida</taxon>
        <taxon>Haemosporida</taxon>
        <taxon>Plasmodiidae</taxon>
        <taxon>Plasmodium</taxon>
        <taxon>Plasmodium (Plasmodium)</taxon>
    </lineage>
</organism>
<dbReference type="GeneID" id="39748630"/>
<accession>A0A1Y1JJS0</accession>
<gene>
    <name evidence="1" type="ORF">PGO_113520</name>
</gene>
<dbReference type="AlphaFoldDB" id="A0A1Y1JJS0"/>
<reference evidence="2" key="1">
    <citation type="submission" date="2017-04" db="EMBL/GenBank/DDBJ databases">
        <title>Plasmodium gonderi genome.</title>
        <authorList>
            <person name="Arisue N."/>
            <person name="Honma H."/>
            <person name="Kawai S."/>
            <person name="Tougan T."/>
            <person name="Tanabe K."/>
            <person name="Horii T."/>
        </authorList>
    </citation>
    <scope>NUCLEOTIDE SEQUENCE [LARGE SCALE GENOMIC DNA]</scope>
    <source>
        <strain evidence="2">ATCC 30045</strain>
    </source>
</reference>
<protein>
    <submittedName>
        <fullName evidence="1">Uncharacterized protein</fullName>
    </submittedName>
</protein>
<dbReference type="OrthoDB" id="381694at2759"/>
<evidence type="ECO:0000313" key="1">
    <source>
        <dbReference type="EMBL" id="GAW81898.1"/>
    </source>
</evidence>
<name>A0A1Y1JJS0_PLAGO</name>
<sequence>MSKNCEAENAVEEIYLSSIRKAQENIEISKHHLKGDKSKKISFKDCEFAIKNHTNEMTKLVKEASLIRGATSNSIKDYYDWLVKCDGLIRNLSYDDINKKIHEMFNAVIVEINSRCKPVLL</sequence>
<evidence type="ECO:0000313" key="2">
    <source>
        <dbReference type="Proteomes" id="UP000195521"/>
    </source>
</evidence>
<dbReference type="EMBL" id="BDQF01000012">
    <property type="protein sequence ID" value="GAW81898.1"/>
    <property type="molecule type" value="Genomic_DNA"/>
</dbReference>
<proteinExistence type="predicted"/>
<dbReference type="Proteomes" id="UP000195521">
    <property type="component" value="Unassembled WGS sequence"/>
</dbReference>